<dbReference type="AlphaFoldDB" id="A0AAV4NUZ8"/>
<proteinExistence type="predicted"/>
<feature type="region of interest" description="Disordered" evidence="1">
    <location>
        <begin position="75"/>
        <end position="108"/>
    </location>
</feature>
<comment type="caution">
    <text evidence="2">The sequence shown here is derived from an EMBL/GenBank/DDBJ whole genome shotgun (WGS) entry which is preliminary data.</text>
</comment>
<dbReference type="Proteomes" id="UP001054945">
    <property type="component" value="Unassembled WGS sequence"/>
</dbReference>
<sequence length="108" mass="12637">MNITSKPLRTFFPSFFRSSISCWAVLEGPSFLDMSLLIRTLSEGHSEGVVLPPCQDNERGVREERWARSVHCRRFGSKTPLSPQKWKRPKEKQEEEKKKKKKNYPAKE</sequence>
<evidence type="ECO:0000313" key="2">
    <source>
        <dbReference type="EMBL" id="GIX88705.1"/>
    </source>
</evidence>
<protein>
    <submittedName>
        <fullName evidence="2">Uncharacterized protein</fullName>
    </submittedName>
</protein>
<accession>A0AAV4NUZ8</accession>
<name>A0AAV4NUZ8_CAEEX</name>
<feature type="compositionally biased region" description="Basic residues" evidence="1">
    <location>
        <begin position="98"/>
        <end position="108"/>
    </location>
</feature>
<gene>
    <name evidence="2" type="ORF">CEXT_520831</name>
</gene>
<reference evidence="2 3" key="1">
    <citation type="submission" date="2021-06" db="EMBL/GenBank/DDBJ databases">
        <title>Caerostris extrusa draft genome.</title>
        <authorList>
            <person name="Kono N."/>
            <person name="Arakawa K."/>
        </authorList>
    </citation>
    <scope>NUCLEOTIDE SEQUENCE [LARGE SCALE GENOMIC DNA]</scope>
</reference>
<dbReference type="EMBL" id="BPLR01003793">
    <property type="protein sequence ID" value="GIX88705.1"/>
    <property type="molecule type" value="Genomic_DNA"/>
</dbReference>
<evidence type="ECO:0000313" key="3">
    <source>
        <dbReference type="Proteomes" id="UP001054945"/>
    </source>
</evidence>
<evidence type="ECO:0000256" key="1">
    <source>
        <dbReference type="SAM" id="MobiDB-lite"/>
    </source>
</evidence>
<keyword evidence="3" id="KW-1185">Reference proteome</keyword>
<organism evidence="2 3">
    <name type="scientific">Caerostris extrusa</name>
    <name type="common">Bark spider</name>
    <name type="synonym">Caerostris bankana</name>
    <dbReference type="NCBI Taxonomy" id="172846"/>
    <lineage>
        <taxon>Eukaryota</taxon>
        <taxon>Metazoa</taxon>
        <taxon>Ecdysozoa</taxon>
        <taxon>Arthropoda</taxon>
        <taxon>Chelicerata</taxon>
        <taxon>Arachnida</taxon>
        <taxon>Araneae</taxon>
        <taxon>Araneomorphae</taxon>
        <taxon>Entelegynae</taxon>
        <taxon>Araneoidea</taxon>
        <taxon>Araneidae</taxon>
        <taxon>Caerostris</taxon>
    </lineage>
</organism>